<accession>A0A174PQM3</accession>
<dbReference type="AlphaFoldDB" id="A0A174PQM3"/>
<proteinExistence type="predicted"/>
<evidence type="ECO:0000313" key="3">
    <source>
        <dbReference type="Proteomes" id="UP000095576"/>
    </source>
</evidence>
<feature type="transmembrane region" description="Helical" evidence="1">
    <location>
        <begin position="12"/>
        <end position="28"/>
    </location>
</feature>
<name>A0A174PQM3_BACT4</name>
<evidence type="ECO:0000256" key="1">
    <source>
        <dbReference type="SAM" id="Phobius"/>
    </source>
</evidence>
<dbReference type="EMBL" id="CZAP01000009">
    <property type="protein sequence ID" value="CUP61926.1"/>
    <property type="molecule type" value="Genomic_DNA"/>
</dbReference>
<protein>
    <submittedName>
        <fullName evidence="2">Uncharacterized protein</fullName>
    </submittedName>
</protein>
<keyword evidence="1" id="KW-1133">Transmembrane helix</keyword>
<evidence type="ECO:0000313" key="2">
    <source>
        <dbReference type="EMBL" id="CUP61926.1"/>
    </source>
</evidence>
<keyword evidence="1" id="KW-0812">Transmembrane</keyword>
<sequence length="52" mass="6395">MPPSFKEVFFRNFISFLLFFVFLLRYEYNKYGTIYEKSALHIILIDIMSLYD</sequence>
<gene>
    <name evidence="2" type="ORF">ERS852511_02672</name>
</gene>
<keyword evidence="1" id="KW-0472">Membrane</keyword>
<dbReference type="Proteomes" id="UP000095576">
    <property type="component" value="Unassembled WGS sequence"/>
</dbReference>
<reference evidence="2 3" key="1">
    <citation type="submission" date="2015-09" db="EMBL/GenBank/DDBJ databases">
        <authorList>
            <consortium name="Pathogen Informatics"/>
        </authorList>
    </citation>
    <scope>NUCLEOTIDE SEQUENCE [LARGE SCALE GENOMIC DNA]</scope>
    <source>
        <strain evidence="2 3">2789STDY5834899</strain>
    </source>
</reference>
<organism evidence="2 3">
    <name type="scientific">Bacteroides thetaiotaomicron</name>
    <dbReference type="NCBI Taxonomy" id="818"/>
    <lineage>
        <taxon>Bacteria</taxon>
        <taxon>Pseudomonadati</taxon>
        <taxon>Bacteroidota</taxon>
        <taxon>Bacteroidia</taxon>
        <taxon>Bacteroidales</taxon>
        <taxon>Bacteroidaceae</taxon>
        <taxon>Bacteroides</taxon>
    </lineage>
</organism>